<gene>
    <name evidence="1" type="ORF">CITCOLO1_LOCUS4364</name>
</gene>
<dbReference type="PANTHER" id="PTHR33872">
    <property type="entry name" value="DNA POLYMERASE EPSILON CATALYTIC SUBUNIT A"/>
    <property type="match status" value="1"/>
</dbReference>
<evidence type="ECO:0000313" key="1">
    <source>
        <dbReference type="EMBL" id="CAK9312666.1"/>
    </source>
</evidence>
<dbReference type="Proteomes" id="UP001642487">
    <property type="component" value="Chromosome 11"/>
</dbReference>
<proteinExistence type="predicted"/>
<dbReference type="PANTHER" id="PTHR33872:SF2">
    <property type="entry name" value="DNA POLYMERASE EPSILON CATALYTIC SUBUNIT A"/>
    <property type="match status" value="1"/>
</dbReference>
<keyword evidence="2" id="KW-1185">Reference proteome</keyword>
<dbReference type="EMBL" id="OZ021745">
    <property type="protein sequence ID" value="CAK9312666.1"/>
    <property type="molecule type" value="Genomic_DNA"/>
</dbReference>
<reference evidence="1 2" key="1">
    <citation type="submission" date="2024-03" db="EMBL/GenBank/DDBJ databases">
        <authorList>
            <person name="Gkanogiannis A."/>
            <person name="Becerra Lopez-Lavalle L."/>
        </authorList>
    </citation>
    <scope>NUCLEOTIDE SEQUENCE [LARGE SCALE GENOMIC DNA]</scope>
</reference>
<evidence type="ECO:0008006" key="3">
    <source>
        <dbReference type="Google" id="ProtNLM"/>
    </source>
</evidence>
<sequence>MGSLMGGWNSPVLDPKSVKFKRNRSLTKEEIEAYWRSKRKLEEEHLRAVSMPADRFVDRETVGIGYKRSSSFPPAKDVAAEAEISQNDLERENLEKLKKIGWWTRSNSAFLNEPPVLDGATKAYASLYGVSDVASCKLNHSNGVGA</sequence>
<protein>
    <recommendedName>
        <fullName evidence="3">DNA polymerase epsilon catalytic subunit</fullName>
    </recommendedName>
</protein>
<organism evidence="1 2">
    <name type="scientific">Citrullus colocynthis</name>
    <name type="common">colocynth</name>
    <dbReference type="NCBI Taxonomy" id="252529"/>
    <lineage>
        <taxon>Eukaryota</taxon>
        <taxon>Viridiplantae</taxon>
        <taxon>Streptophyta</taxon>
        <taxon>Embryophyta</taxon>
        <taxon>Tracheophyta</taxon>
        <taxon>Spermatophyta</taxon>
        <taxon>Magnoliopsida</taxon>
        <taxon>eudicotyledons</taxon>
        <taxon>Gunneridae</taxon>
        <taxon>Pentapetalae</taxon>
        <taxon>rosids</taxon>
        <taxon>fabids</taxon>
        <taxon>Cucurbitales</taxon>
        <taxon>Cucurbitaceae</taxon>
        <taxon>Benincaseae</taxon>
        <taxon>Citrullus</taxon>
    </lineage>
</organism>
<accession>A0ABP0Y0G2</accession>
<evidence type="ECO:0000313" key="2">
    <source>
        <dbReference type="Proteomes" id="UP001642487"/>
    </source>
</evidence>
<name>A0ABP0Y0G2_9ROSI</name>